<dbReference type="OrthoDB" id="5192631at2"/>
<dbReference type="AlphaFoldDB" id="K6V3B7"/>
<organism evidence="2 3">
    <name type="scientific">Austwickia chelonae NBRC 105200</name>
    <dbReference type="NCBI Taxonomy" id="1184607"/>
    <lineage>
        <taxon>Bacteria</taxon>
        <taxon>Bacillati</taxon>
        <taxon>Actinomycetota</taxon>
        <taxon>Actinomycetes</taxon>
        <taxon>Micrococcales</taxon>
        <taxon>Dermatophilaceae</taxon>
        <taxon>Austwickia</taxon>
    </lineage>
</organism>
<protein>
    <submittedName>
        <fullName evidence="2">Uncharacterized protein</fullName>
    </submittedName>
</protein>
<comment type="caution">
    <text evidence="2">The sequence shown here is derived from an EMBL/GenBank/DDBJ whole genome shotgun (WGS) entry which is preliminary data.</text>
</comment>
<dbReference type="STRING" id="100225.SAMN05421595_1666"/>
<keyword evidence="3" id="KW-1185">Reference proteome</keyword>
<feature type="transmembrane region" description="Helical" evidence="1">
    <location>
        <begin position="86"/>
        <end position="106"/>
    </location>
</feature>
<feature type="transmembrane region" description="Helical" evidence="1">
    <location>
        <begin position="143"/>
        <end position="163"/>
    </location>
</feature>
<keyword evidence="1" id="KW-0472">Membrane</keyword>
<evidence type="ECO:0000313" key="2">
    <source>
        <dbReference type="EMBL" id="GAB76538.1"/>
    </source>
</evidence>
<name>K6V3B7_9MICO</name>
<feature type="transmembrane region" description="Helical" evidence="1">
    <location>
        <begin position="220"/>
        <end position="243"/>
    </location>
</feature>
<proteinExistence type="predicted"/>
<dbReference type="RefSeq" id="WP_006501288.1">
    <property type="nucleotide sequence ID" value="NZ_BAGZ01000001.1"/>
</dbReference>
<evidence type="ECO:0000256" key="1">
    <source>
        <dbReference type="SAM" id="Phobius"/>
    </source>
</evidence>
<gene>
    <name evidence="2" type="ORF">AUCHE_01_01000</name>
</gene>
<dbReference type="EMBL" id="BAGZ01000001">
    <property type="protein sequence ID" value="GAB76538.1"/>
    <property type="molecule type" value="Genomic_DNA"/>
</dbReference>
<feature type="transmembrane region" description="Helical" evidence="1">
    <location>
        <begin position="169"/>
        <end position="190"/>
    </location>
</feature>
<reference evidence="2 3" key="1">
    <citation type="submission" date="2012-08" db="EMBL/GenBank/DDBJ databases">
        <title>Whole genome shotgun sequence of Austwickia chelonae NBRC 105200.</title>
        <authorList>
            <person name="Yoshida I."/>
            <person name="Hosoyama A."/>
            <person name="Tsuchikane K."/>
            <person name="Katsumata H."/>
            <person name="Ando Y."/>
            <person name="Ohji S."/>
            <person name="Hamada M."/>
            <person name="Tamura T."/>
            <person name="Yamazoe A."/>
            <person name="Yamazaki S."/>
            <person name="Fujita N."/>
        </authorList>
    </citation>
    <scope>NUCLEOTIDE SEQUENCE [LARGE SCALE GENOMIC DNA]</scope>
    <source>
        <strain evidence="2 3">NBRC 105200</strain>
    </source>
</reference>
<dbReference type="eggNOG" id="ENOG50331NI">
    <property type="taxonomic scope" value="Bacteria"/>
</dbReference>
<keyword evidence="1" id="KW-1133">Transmembrane helix</keyword>
<dbReference type="Proteomes" id="UP000008495">
    <property type="component" value="Unassembled WGS sequence"/>
</dbReference>
<keyword evidence="1" id="KW-0812">Transmembrane</keyword>
<accession>K6V3B7</accession>
<feature type="transmembrane region" description="Helical" evidence="1">
    <location>
        <begin position="118"/>
        <end position="136"/>
    </location>
</feature>
<evidence type="ECO:0000313" key="3">
    <source>
        <dbReference type="Proteomes" id="UP000008495"/>
    </source>
</evidence>
<sequence>MIGSKKTLVQNYPHVDKDWAADLLLELRLRDISGARIGDILTEVESHCAASGQKATEAFGDPQEYAMCLDFEGQQRTPVERSPNNLTPAVLALLCGFAVSAGLTGALDGQPVEMRTGALVAVLMSVGYLLAAVHYLNMLLRSLWRWMTAFMAFFCAVVALLLWGGPVVFTAPALPLTVGGSLLLVVFASVQTFLQSGSSADPIVNPGESLSPADAREAKWIVLGGIWAAPLLIPTITLASWHISH</sequence>